<dbReference type="AlphaFoldDB" id="A0A4R6UTP5"/>
<accession>A0A4R6UTP5</accession>
<feature type="region of interest" description="Disordered" evidence="1">
    <location>
        <begin position="1"/>
        <end position="20"/>
    </location>
</feature>
<keyword evidence="3" id="KW-1185">Reference proteome</keyword>
<protein>
    <submittedName>
        <fullName evidence="2">Uncharacterized protein</fullName>
    </submittedName>
</protein>
<reference evidence="2 3" key="1">
    <citation type="submission" date="2019-03" db="EMBL/GenBank/DDBJ databases">
        <title>Genomic Encyclopedia of Type Strains, Phase IV (KMG-IV): sequencing the most valuable type-strain genomes for metagenomic binning, comparative biology and taxonomic classification.</title>
        <authorList>
            <person name="Goeker M."/>
        </authorList>
    </citation>
    <scope>NUCLEOTIDE SEQUENCE [LARGE SCALE GENOMIC DNA]</scope>
    <source>
        <strain evidence="2 3">DSM 46770</strain>
    </source>
</reference>
<comment type="caution">
    <text evidence="2">The sequence shown here is derived from an EMBL/GenBank/DDBJ whole genome shotgun (WGS) entry which is preliminary data.</text>
</comment>
<dbReference type="Proteomes" id="UP000295281">
    <property type="component" value="Unassembled WGS sequence"/>
</dbReference>
<organism evidence="2 3">
    <name type="scientific">Actinorugispora endophytica</name>
    <dbReference type="NCBI Taxonomy" id="1605990"/>
    <lineage>
        <taxon>Bacteria</taxon>
        <taxon>Bacillati</taxon>
        <taxon>Actinomycetota</taxon>
        <taxon>Actinomycetes</taxon>
        <taxon>Streptosporangiales</taxon>
        <taxon>Nocardiopsidaceae</taxon>
        <taxon>Actinorugispora</taxon>
    </lineage>
</organism>
<sequence>MARRDQGGVNPSDRSPGALVLDSHGLSRLIEGDPLVTRLHQDSRARASGTVISSVTLVEAQHPKVRQSAVNYVLSGLHVIAPRSQDRQTGPAAAL</sequence>
<gene>
    <name evidence="2" type="ORF">EV190_11576</name>
</gene>
<evidence type="ECO:0000313" key="3">
    <source>
        <dbReference type="Proteomes" id="UP000295281"/>
    </source>
</evidence>
<proteinExistence type="predicted"/>
<name>A0A4R6UTP5_9ACTN</name>
<dbReference type="EMBL" id="SNYN01000015">
    <property type="protein sequence ID" value="TDQ49626.1"/>
    <property type="molecule type" value="Genomic_DNA"/>
</dbReference>
<evidence type="ECO:0000313" key="2">
    <source>
        <dbReference type="EMBL" id="TDQ49626.1"/>
    </source>
</evidence>
<evidence type="ECO:0000256" key="1">
    <source>
        <dbReference type="SAM" id="MobiDB-lite"/>
    </source>
</evidence>